<dbReference type="PANTHER" id="PTHR30332">
    <property type="entry name" value="PROBABLE GENERAL SECRETION PATHWAY PROTEIN D"/>
    <property type="match status" value="1"/>
</dbReference>
<dbReference type="InterPro" id="IPR001775">
    <property type="entry name" value="GspD/PilQ"/>
</dbReference>
<proteinExistence type="predicted"/>
<dbReference type="GO" id="GO:0009306">
    <property type="term" value="P:protein secretion"/>
    <property type="evidence" value="ECO:0007669"/>
    <property type="project" value="InterPro"/>
</dbReference>
<accession>A0A3B0TVB8</accession>
<dbReference type="InterPro" id="IPR050810">
    <property type="entry name" value="Bact_Secretion_Sys_Channel"/>
</dbReference>
<dbReference type="Pfam" id="PF00263">
    <property type="entry name" value="Secretin"/>
    <property type="match status" value="1"/>
</dbReference>
<dbReference type="PROSITE" id="PS50914">
    <property type="entry name" value="BON"/>
    <property type="match status" value="1"/>
</dbReference>
<protein>
    <submittedName>
        <fullName evidence="2">Type II/IV secretion system secretin RcpA/CpaC, associated with Flp pilus assembly</fullName>
    </submittedName>
</protein>
<sequence>MYQLSPTDFSRQSGPARSFVIWLLVALSLVFVGLAPALANDPTRLRISGVGGNQHIQLSLNKSIIVDLAKNVSEVIVSQPSIAGAIMRNQRRAIIQGVGVGETNVLFLDANGNRIAVVEVSVTNDASTLYNAIKRILPGSQIKVDSFGERIVLSGTARSSDDVAKASAIAAQFAGSPDNVANVISISGAQQVMLKVTVAEVSRETVRQLGIDLSGSLSVGNLATSLVSALPLGGASGVINSNKLSAGFNAGGLSINATLRALERRGAMRTLASPTLTAISGGTAEFLAGGQYPVPVGIDQGQITFEFKEFGVKLKFTPTVRSNGIIALDVDTSVSEPTTEGGFSAGDITIPATKERRAKTSVEMASGSTLAIAGLIEDKVRQQFNSLPGIGNIPILGALFRSRDFVRSQTELLILVTPYMAQPGGQVRLPTDNVNFSGDAEAIFLGHMESLYGVGGNGEAGSYKGSIGFVLD</sequence>
<dbReference type="PRINTS" id="PR00811">
    <property type="entry name" value="BCTERIALGSPD"/>
</dbReference>
<evidence type="ECO:0000313" key="2">
    <source>
        <dbReference type="EMBL" id="VAW21928.1"/>
    </source>
</evidence>
<dbReference type="InterPro" id="IPR007055">
    <property type="entry name" value="BON_dom"/>
</dbReference>
<dbReference type="PANTHER" id="PTHR30332:SF17">
    <property type="entry name" value="TYPE IV PILIATION SYSTEM PROTEIN DR_0774-RELATED"/>
    <property type="match status" value="1"/>
</dbReference>
<dbReference type="Pfam" id="PF13629">
    <property type="entry name" value="T2SS-T3SS_pil_N"/>
    <property type="match status" value="1"/>
</dbReference>
<dbReference type="Pfam" id="PF04972">
    <property type="entry name" value="BON"/>
    <property type="match status" value="1"/>
</dbReference>
<dbReference type="GO" id="GO:0015627">
    <property type="term" value="C:type II protein secretion system complex"/>
    <property type="evidence" value="ECO:0007669"/>
    <property type="project" value="TreeGrafter"/>
</dbReference>
<gene>
    <name evidence="2" type="ORF">MNBD_ALPHA12-1415</name>
</gene>
<name>A0A3B0TVB8_9ZZZZ</name>
<reference evidence="2" key="1">
    <citation type="submission" date="2018-06" db="EMBL/GenBank/DDBJ databases">
        <authorList>
            <person name="Zhirakovskaya E."/>
        </authorList>
    </citation>
    <scope>NUCLEOTIDE SEQUENCE</scope>
</reference>
<dbReference type="EMBL" id="UOEO01000191">
    <property type="protein sequence ID" value="VAW21928.1"/>
    <property type="molecule type" value="Genomic_DNA"/>
</dbReference>
<dbReference type="InterPro" id="IPR004846">
    <property type="entry name" value="T2SS/T3SS_dom"/>
</dbReference>
<feature type="domain" description="BON" evidence="1">
    <location>
        <begin position="118"/>
        <end position="188"/>
    </location>
</feature>
<organism evidence="2">
    <name type="scientific">hydrothermal vent metagenome</name>
    <dbReference type="NCBI Taxonomy" id="652676"/>
    <lineage>
        <taxon>unclassified sequences</taxon>
        <taxon>metagenomes</taxon>
        <taxon>ecological metagenomes</taxon>
    </lineage>
</organism>
<dbReference type="InterPro" id="IPR032789">
    <property type="entry name" value="T2SS-T3SS_pil_N"/>
</dbReference>
<dbReference type="AlphaFoldDB" id="A0A3B0TVB8"/>
<evidence type="ECO:0000259" key="1">
    <source>
        <dbReference type="PROSITE" id="PS50914"/>
    </source>
</evidence>